<sequence length="216" mass="24515">MNSTLTQSRHLRPESRLPRFEVAPSQDAVERHRILCAAREVLERSNFRSLKIRQVLAASGVSARRFYCLFPSKGHLLLALLTDEVRAADARLRRTLRTAPTASQQLRGWVAFTIAHGYDACLAERLRMFRSPELLEELPEQTRSVHRVLNRQLADILARGMRDHEFRAGNPEADAIMVQYLVRGVLDDLLLAPLPHAEEEIVSATYAFVLNALRPS</sequence>
<dbReference type="SUPFAM" id="SSF46689">
    <property type="entry name" value="Homeodomain-like"/>
    <property type="match status" value="1"/>
</dbReference>
<dbReference type="PANTHER" id="PTHR30055">
    <property type="entry name" value="HTH-TYPE TRANSCRIPTIONAL REGULATOR RUTR"/>
    <property type="match status" value="1"/>
</dbReference>
<evidence type="ECO:0000256" key="3">
    <source>
        <dbReference type="ARBA" id="ARBA00023163"/>
    </source>
</evidence>
<keyword evidence="1" id="KW-0805">Transcription regulation</keyword>
<dbReference type="EMBL" id="JBIAMT010000005">
    <property type="protein sequence ID" value="MFF0499829.1"/>
    <property type="molecule type" value="Genomic_DNA"/>
</dbReference>
<dbReference type="InterPro" id="IPR050109">
    <property type="entry name" value="HTH-type_TetR-like_transc_reg"/>
</dbReference>
<dbReference type="Proteomes" id="UP001601442">
    <property type="component" value="Unassembled WGS sequence"/>
</dbReference>
<name>A0ABW6P9M3_9NOCA</name>
<evidence type="ECO:0000313" key="7">
    <source>
        <dbReference type="Proteomes" id="UP001601442"/>
    </source>
</evidence>
<dbReference type="PANTHER" id="PTHR30055:SF234">
    <property type="entry name" value="HTH-TYPE TRANSCRIPTIONAL REGULATOR BETI"/>
    <property type="match status" value="1"/>
</dbReference>
<dbReference type="InterPro" id="IPR001647">
    <property type="entry name" value="HTH_TetR"/>
</dbReference>
<keyword evidence="7" id="KW-1185">Reference proteome</keyword>
<dbReference type="Gene3D" id="1.10.357.10">
    <property type="entry name" value="Tetracycline Repressor, domain 2"/>
    <property type="match status" value="1"/>
</dbReference>
<evidence type="ECO:0000256" key="2">
    <source>
        <dbReference type="ARBA" id="ARBA00023125"/>
    </source>
</evidence>
<keyword evidence="3" id="KW-0804">Transcription</keyword>
<keyword evidence="2 4" id="KW-0238">DNA-binding</keyword>
<dbReference type="Pfam" id="PF00440">
    <property type="entry name" value="TetR_N"/>
    <property type="match status" value="1"/>
</dbReference>
<evidence type="ECO:0000313" key="6">
    <source>
        <dbReference type="EMBL" id="MFF0499829.1"/>
    </source>
</evidence>
<dbReference type="PROSITE" id="PS50977">
    <property type="entry name" value="HTH_TETR_2"/>
    <property type="match status" value="1"/>
</dbReference>
<dbReference type="InterPro" id="IPR036271">
    <property type="entry name" value="Tet_transcr_reg_TetR-rel_C_sf"/>
</dbReference>
<feature type="domain" description="HTH tetR-type" evidence="5">
    <location>
        <begin position="28"/>
        <end position="88"/>
    </location>
</feature>
<gene>
    <name evidence="6" type="ORF">ACFYU5_25750</name>
</gene>
<dbReference type="SUPFAM" id="SSF48498">
    <property type="entry name" value="Tetracyclin repressor-like, C-terminal domain"/>
    <property type="match status" value="1"/>
</dbReference>
<feature type="DNA-binding region" description="H-T-H motif" evidence="4">
    <location>
        <begin position="51"/>
        <end position="70"/>
    </location>
</feature>
<evidence type="ECO:0000259" key="5">
    <source>
        <dbReference type="PROSITE" id="PS50977"/>
    </source>
</evidence>
<evidence type="ECO:0000256" key="1">
    <source>
        <dbReference type="ARBA" id="ARBA00023015"/>
    </source>
</evidence>
<dbReference type="RefSeq" id="WP_387398618.1">
    <property type="nucleotide sequence ID" value="NZ_JBIAMT010000005.1"/>
</dbReference>
<evidence type="ECO:0000256" key="4">
    <source>
        <dbReference type="PROSITE-ProRule" id="PRU00335"/>
    </source>
</evidence>
<dbReference type="InterPro" id="IPR009057">
    <property type="entry name" value="Homeodomain-like_sf"/>
</dbReference>
<proteinExistence type="predicted"/>
<accession>A0ABW6P9M3</accession>
<protein>
    <submittedName>
        <fullName evidence="6">TetR/AcrR family transcriptional regulator</fullName>
    </submittedName>
</protein>
<organism evidence="6 7">
    <name type="scientific">Nocardia aobensis</name>
    <dbReference type="NCBI Taxonomy" id="257277"/>
    <lineage>
        <taxon>Bacteria</taxon>
        <taxon>Bacillati</taxon>
        <taxon>Actinomycetota</taxon>
        <taxon>Actinomycetes</taxon>
        <taxon>Mycobacteriales</taxon>
        <taxon>Nocardiaceae</taxon>
        <taxon>Nocardia</taxon>
    </lineage>
</organism>
<reference evidence="6 7" key="1">
    <citation type="submission" date="2024-10" db="EMBL/GenBank/DDBJ databases">
        <title>The Natural Products Discovery Center: Release of the First 8490 Sequenced Strains for Exploring Actinobacteria Biosynthetic Diversity.</title>
        <authorList>
            <person name="Kalkreuter E."/>
            <person name="Kautsar S.A."/>
            <person name="Yang D."/>
            <person name="Bader C.D."/>
            <person name="Teijaro C.N."/>
            <person name="Fluegel L."/>
            <person name="Davis C.M."/>
            <person name="Simpson J.R."/>
            <person name="Lauterbach L."/>
            <person name="Steele A.D."/>
            <person name="Gui C."/>
            <person name="Meng S."/>
            <person name="Li G."/>
            <person name="Viehrig K."/>
            <person name="Ye F."/>
            <person name="Su P."/>
            <person name="Kiefer A.F."/>
            <person name="Nichols A."/>
            <person name="Cepeda A.J."/>
            <person name="Yan W."/>
            <person name="Fan B."/>
            <person name="Jiang Y."/>
            <person name="Adhikari A."/>
            <person name="Zheng C.-J."/>
            <person name="Schuster L."/>
            <person name="Cowan T.M."/>
            <person name="Smanski M.J."/>
            <person name="Chevrette M.G."/>
            <person name="De Carvalho L.P.S."/>
            <person name="Shen B."/>
        </authorList>
    </citation>
    <scope>NUCLEOTIDE SEQUENCE [LARGE SCALE GENOMIC DNA]</scope>
    <source>
        <strain evidence="6 7">NPDC004119</strain>
    </source>
</reference>
<comment type="caution">
    <text evidence="6">The sequence shown here is derived from an EMBL/GenBank/DDBJ whole genome shotgun (WGS) entry which is preliminary data.</text>
</comment>